<evidence type="ECO:0000313" key="12">
    <source>
        <dbReference type="EMBL" id="PSC05070.1"/>
    </source>
</evidence>
<comment type="catalytic activity">
    <reaction evidence="1">
        <text>[protein]-peptidylproline (omega=180) = [protein]-peptidylproline (omega=0)</text>
        <dbReference type="Rhea" id="RHEA:16237"/>
        <dbReference type="Rhea" id="RHEA-COMP:10747"/>
        <dbReference type="Rhea" id="RHEA-COMP:10748"/>
        <dbReference type="ChEBI" id="CHEBI:83833"/>
        <dbReference type="ChEBI" id="CHEBI:83834"/>
        <dbReference type="EC" id="5.2.1.8"/>
    </reaction>
</comment>
<keyword evidence="8 12" id="KW-0413">Isomerase</keyword>
<evidence type="ECO:0000313" key="13">
    <source>
        <dbReference type="Proteomes" id="UP000239772"/>
    </source>
</evidence>
<sequence length="304" mass="32874">MIDTKTLGRPALILATAAVALGLGWGAASAQTAASGDKDKVVATVDGLKITEKDLDLAAEDLGGSMPQMPEPAKRDYLVGYLADLKLGARAAAQAKVDSSPEFAARAAYQRDKLMLDEYLGQEAKKAVTEDKMKALYNDTVKDLKPEPEVHARHILVETEDQAKAVEARLKKGDDFAKVAEELSKDPGSGKEGGDLGWFTKDRMVPEFAEAAFKLEPGQVSDPVKSQFGWHVIKVEEKRTKAVPPYDEVKDQIQQYLTRKAQTDIVMALRSKGKVERLDKPAAPAPADPAKPADAAKPAEPKKN</sequence>
<comment type="similarity">
    <text evidence="2">Belongs to the PpiC/parvulin rotamase family.</text>
</comment>
<feature type="domain" description="PpiC" evidence="11">
    <location>
        <begin position="147"/>
        <end position="237"/>
    </location>
</feature>
<feature type="signal peptide" evidence="10">
    <location>
        <begin position="1"/>
        <end position="30"/>
    </location>
</feature>
<dbReference type="InterPro" id="IPR027304">
    <property type="entry name" value="Trigger_fact/SurA_dom_sf"/>
</dbReference>
<keyword evidence="5 8" id="KW-0697">Rotamase</keyword>
<feature type="chain" id="PRO_5015661978" description="Parvulin-like PPIase" evidence="10">
    <location>
        <begin position="31"/>
        <end position="304"/>
    </location>
</feature>
<evidence type="ECO:0000256" key="7">
    <source>
        <dbReference type="ARBA" id="ARBA00031484"/>
    </source>
</evidence>
<reference evidence="13" key="1">
    <citation type="submission" date="2018-03" db="EMBL/GenBank/DDBJ databases">
        <authorList>
            <person name="Sun L."/>
            <person name="Liu H."/>
            <person name="Chen W."/>
            <person name="Huang K."/>
            <person name="Liu W."/>
            <person name="Gao X."/>
        </authorList>
    </citation>
    <scope>NUCLEOTIDE SEQUENCE [LARGE SCALE GENOMIC DNA]</scope>
    <source>
        <strain evidence="13">SH9</strain>
    </source>
</reference>
<evidence type="ECO:0000256" key="1">
    <source>
        <dbReference type="ARBA" id="ARBA00000971"/>
    </source>
</evidence>
<name>A0A2T1HTW0_9HYPH</name>
<organism evidence="12 13">
    <name type="scientific">Alsobacter soli</name>
    <dbReference type="NCBI Taxonomy" id="2109933"/>
    <lineage>
        <taxon>Bacteria</taxon>
        <taxon>Pseudomonadati</taxon>
        <taxon>Pseudomonadota</taxon>
        <taxon>Alphaproteobacteria</taxon>
        <taxon>Hyphomicrobiales</taxon>
        <taxon>Alsobacteraceae</taxon>
        <taxon>Alsobacter</taxon>
    </lineage>
</organism>
<dbReference type="Gene3D" id="3.10.50.40">
    <property type="match status" value="1"/>
</dbReference>
<dbReference type="Proteomes" id="UP000239772">
    <property type="component" value="Unassembled WGS sequence"/>
</dbReference>
<dbReference type="GO" id="GO:0003755">
    <property type="term" value="F:peptidyl-prolyl cis-trans isomerase activity"/>
    <property type="evidence" value="ECO:0007669"/>
    <property type="project" value="UniProtKB-KW"/>
</dbReference>
<evidence type="ECO:0000256" key="6">
    <source>
        <dbReference type="ARBA" id="ARBA00030642"/>
    </source>
</evidence>
<dbReference type="SUPFAM" id="SSF109998">
    <property type="entry name" value="Triger factor/SurA peptide-binding domain-like"/>
    <property type="match status" value="1"/>
</dbReference>
<gene>
    <name evidence="12" type="ORF">SLNSH_11210</name>
</gene>
<proteinExistence type="inferred from homology"/>
<dbReference type="EMBL" id="PVZS01000010">
    <property type="protein sequence ID" value="PSC05070.1"/>
    <property type="molecule type" value="Genomic_DNA"/>
</dbReference>
<dbReference type="PROSITE" id="PS01096">
    <property type="entry name" value="PPIC_PPIASE_1"/>
    <property type="match status" value="1"/>
</dbReference>
<dbReference type="OrthoDB" id="14196at2"/>
<dbReference type="EC" id="5.2.1.8" evidence="3"/>
<comment type="caution">
    <text evidence="12">The sequence shown here is derived from an EMBL/GenBank/DDBJ whole genome shotgun (WGS) entry which is preliminary data.</text>
</comment>
<evidence type="ECO:0000256" key="2">
    <source>
        <dbReference type="ARBA" id="ARBA00007656"/>
    </source>
</evidence>
<dbReference type="PANTHER" id="PTHR47245:SF2">
    <property type="entry name" value="PEPTIDYL-PROLYL CIS-TRANS ISOMERASE HP_0175-RELATED"/>
    <property type="match status" value="1"/>
</dbReference>
<dbReference type="InterPro" id="IPR000297">
    <property type="entry name" value="PPIase_PpiC"/>
</dbReference>
<evidence type="ECO:0000259" key="11">
    <source>
        <dbReference type="PROSITE" id="PS50198"/>
    </source>
</evidence>
<dbReference type="Pfam" id="PF13616">
    <property type="entry name" value="Rotamase_3"/>
    <property type="match status" value="1"/>
</dbReference>
<protein>
    <recommendedName>
        <fullName evidence="4">Parvulin-like PPIase</fullName>
        <ecNumber evidence="3">5.2.1.8</ecNumber>
    </recommendedName>
    <alternativeName>
        <fullName evidence="6">Peptidyl-prolyl cis-trans isomerase plp</fullName>
    </alternativeName>
    <alternativeName>
        <fullName evidence="7">Rotamase plp</fullName>
    </alternativeName>
</protein>
<evidence type="ECO:0000256" key="5">
    <source>
        <dbReference type="ARBA" id="ARBA00023110"/>
    </source>
</evidence>
<dbReference type="PROSITE" id="PS50198">
    <property type="entry name" value="PPIC_PPIASE_2"/>
    <property type="match status" value="1"/>
</dbReference>
<evidence type="ECO:0000256" key="4">
    <source>
        <dbReference type="ARBA" id="ARBA00018370"/>
    </source>
</evidence>
<keyword evidence="13" id="KW-1185">Reference proteome</keyword>
<feature type="region of interest" description="Disordered" evidence="9">
    <location>
        <begin position="272"/>
        <end position="304"/>
    </location>
</feature>
<evidence type="ECO:0000256" key="3">
    <source>
        <dbReference type="ARBA" id="ARBA00013194"/>
    </source>
</evidence>
<dbReference type="RefSeq" id="WP_106337140.1">
    <property type="nucleotide sequence ID" value="NZ_PVZS01000010.1"/>
</dbReference>
<dbReference type="AlphaFoldDB" id="A0A2T1HTW0"/>
<dbReference type="InterPro" id="IPR046357">
    <property type="entry name" value="PPIase_dom_sf"/>
</dbReference>
<dbReference type="InterPro" id="IPR050245">
    <property type="entry name" value="PrsA_foldase"/>
</dbReference>
<dbReference type="InterPro" id="IPR023058">
    <property type="entry name" value="PPIase_PpiC_CS"/>
</dbReference>
<evidence type="ECO:0000256" key="8">
    <source>
        <dbReference type="PROSITE-ProRule" id="PRU00278"/>
    </source>
</evidence>
<keyword evidence="10" id="KW-0732">Signal</keyword>
<accession>A0A2T1HTW0</accession>
<dbReference type="PANTHER" id="PTHR47245">
    <property type="entry name" value="PEPTIDYLPROLYL ISOMERASE"/>
    <property type="match status" value="1"/>
</dbReference>
<evidence type="ECO:0000256" key="10">
    <source>
        <dbReference type="SAM" id="SignalP"/>
    </source>
</evidence>
<evidence type="ECO:0000256" key="9">
    <source>
        <dbReference type="SAM" id="MobiDB-lite"/>
    </source>
</evidence>
<dbReference type="SUPFAM" id="SSF54534">
    <property type="entry name" value="FKBP-like"/>
    <property type="match status" value="1"/>
</dbReference>